<comment type="caution">
    <text evidence="7">The sequence shown here is derived from an EMBL/GenBank/DDBJ whole genome shotgun (WGS) entry which is preliminary data.</text>
</comment>
<feature type="transmembrane region" description="Helical" evidence="6">
    <location>
        <begin position="37"/>
        <end position="61"/>
    </location>
</feature>
<dbReference type="InterPro" id="IPR001123">
    <property type="entry name" value="LeuE-type"/>
</dbReference>
<keyword evidence="4 6" id="KW-1133">Transmembrane helix</keyword>
<protein>
    <submittedName>
        <fullName evidence="7">LysE family translocator</fullName>
    </submittedName>
</protein>
<sequence length="202" mass="21220">MSWLEFLVLCIVVEVTPGPNMGYLTSLSLAKGRRAGLLTVAGVAAGLSVHAVAAAFGLGYLVAASPIVYETLRWGGIAFLVYLAIDGWREAGSGGADAPEAKAGRHFLRGFVTNVLNPKSVLFFVTVVPRFVDPADPQPVLRLALLGATYVTVATAVHTALVLAASTGERLLSASPRRVLVQRLLALSLIPIAVWLAFGTAR</sequence>
<keyword evidence="2" id="KW-1003">Cell membrane</keyword>
<dbReference type="GO" id="GO:0005886">
    <property type="term" value="C:plasma membrane"/>
    <property type="evidence" value="ECO:0007669"/>
    <property type="project" value="UniProtKB-SubCell"/>
</dbReference>
<keyword evidence="8" id="KW-1185">Reference proteome</keyword>
<feature type="transmembrane region" description="Helical" evidence="6">
    <location>
        <begin position="184"/>
        <end position="201"/>
    </location>
</feature>
<dbReference type="AlphaFoldDB" id="A0A931HYZ5"/>
<gene>
    <name evidence="7" type="ORF">I5731_04275</name>
</gene>
<evidence type="ECO:0000256" key="4">
    <source>
        <dbReference type="ARBA" id="ARBA00022989"/>
    </source>
</evidence>
<feature type="transmembrane region" description="Helical" evidence="6">
    <location>
        <begin position="6"/>
        <end position="25"/>
    </location>
</feature>
<evidence type="ECO:0000256" key="2">
    <source>
        <dbReference type="ARBA" id="ARBA00022475"/>
    </source>
</evidence>
<feature type="transmembrane region" description="Helical" evidence="6">
    <location>
        <begin position="106"/>
        <end position="128"/>
    </location>
</feature>
<name>A0A931HYZ5_9HYPH</name>
<evidence type="ECO:0000256" key="6">
    <source>
        <dbReference type="SAM" id="Phobius"/>
    </source>
</evidence>
<dbReference type="RefSeq" id="WP_197310108.1">
    <property type="nucleotide sequence ID" value="NZ_JADZLT010000040.1"/>
</dbReference>
<dbReference type="Pfam" id="PF01810">
    <property type="entry name" value="LysE"/>
    <property type="match status" value="1"/>
</dbReference>
<evidence type="ECO:0000313" key="8">
    <source>
        <dbReference type="Proteomes" id="UP000631694"/>
    </source>
</evidence>
<dbReference type="PANTHER" id="PTHR30086:SF20">
    <property type="entry name" value="ARGININE EXPORTER PROTEIN ARGO-RELATED"/>
    <property type="match status" value="1"/>
</dbReference>
<evidence type="ECO:0000256" key="1">
    <source>
        <dbReference type="ARBA" id="ARBA00004651"/>
    </source>
</evidence>
<evidence type="ECO:0000256" key="3">
    <source>
        <dbReference type="ARBA" id="ARBA00022692"/>
    </source>
</evidence>
<dbReference type="EMBL" id="JADZLT010000040">
    <property type="protein sequence ID" value="MBH0237030.1"/>
    <property type="molecule type" value="Genomic_DNA"/>
</dbReference>
<dbReference type="GO" id="GO:0015171">
    <property type="term" value="F:amino acid transmembrane transporter activity"/>
    <property type="evidence" value="ECO:0007669"/>
    <property type="project" value="TreeGrafter"/>
</dbReference>
<comment type="subcellular location">
    <subcellularLocation>
        <location evidence="1">Cell membrane</location>
        <topology evidence="1">Multi-pass membrane protein</topology>
    </subcellularLocation>
</comment>
<keyword evidence="3 6" id="KW-0812">Transmembrane</keyword>
<dbReference type="PANTHER" id="PTHR30086">
    <property type="entry name" value="ARGININE EXPORTER PROTEIN ARGO"/>
    <property type="match status" value="1"/>
</dbReference>
<evidence type="ECO:0000313" key="7">
    <source>
        <dbReference type="EMBL" id="MBH0237030.1"/>
    </source>
</evidence>
<organism evidence="7 8">
    <name type="scientific">Methylobrevis albus</name>
    <dbReference type="NCBI Taxonomy" id="2793297"/>
    <lineage>
        <taxon>Bacteria</taxon>
        <taxon>Pseudomonadati</taxon>
        <taxon>Pseudomonadota</taxon>
        <taxon>Alphaproteobacteria</taxon>
        <taxon>Hyphomicrobiales</taxon>
        <taxon>Pleomorphomonadaceae</taxon>
        <taxon>Methylobrevis</taxon>
    </lineage>
</organism>
<feature type="transmembrane region" description="Helical" evidence="6">
    <location>
        <begin position="140"/>
        <end position="163"/>
    </location>
</feature>
<reference evidence="7" key="1">
    <citation type="submission" date="2020-12" db="EMBL/GenBank/DDBJ databases">
        <title>Methylobrevis albus sp. nov., isolated from fresh water lack sediment.</title>
        <authorList>
            <person name="Zou Q."/>
        </authorList>
    </citation>
    <scope>NUCLEOTIDE SEQUENCE</scope>
    <source>
        <strain evidence="7">L22</strain>
    </source>
</reference>
<keyword evidence="5 6" id="KW-0472">Membrane</keyword>
<evidence type="ECO:0000256" key="5">
    <source>
        <dbReference type="ARBA" id="ARBA00023136"/>
    </source>
</evidence>
<dbReference type="Proteomes" id="UP000631694">
    <property type="component" value="Unassembled WGS sequence"/>
</dbReference>
<accession>A0A931HYZ5</accession>
<proteinExistence type="predicted"/>
<dbReference type="PIRSF" id="PIRSF006324">
    <property type="entry name" value="LeuE"/>
    <property type="match status" value="1"/>
</dbReference>